<evidence type="ECO:0000313" key="3">
    <source>
        <dbReference type="Proteomes" id="UP000628736"/>
    </source>
</evidence>
<name>A0A8J6J0H4_9FIRM</name>
<dbReference type="EMBL" id="JACOPO010000001">
    <property type="protein sequence ID" value="MBC5721414.1"/>
    <property type="molecule type" value="Genomic_DNA"/>
</dbReference>
<reference evidence="2" key="1">
    <citation type="submission" date="2020-08" db="EMBL/GenBank/DDBJ databases">
        <title>Genome public.</title>
        <authorList>
            <person name="Liu C."/>
            <person name="Sun Q."/>
        </authorList>
    </citation>
    <scope>NUCLEOTIDE SEQUENCE</scope>
    <source>
        <strain evidence="2">NSJ-23</strain>
    </source>
</reference>
<keyword evidence="1" id="KW-0812">Transmembrane</keyword>
<keyword evidence="1" id="KW-0472">Membrane</keyword>
<evidence type="ECO:0000256" key="1">
    <source>
        <dbReference type="SAM" id="Phobius"/>
    </source>
</evidence>
<keyword evidence="3" id="KW-1185">Reference proteome</keyword>
<feature type="transmembrane region" description="Helical" evidence="1">
    <location>
        <begin position="7"/>
        <end position="25"/>
    </location>
</feature>
<dbReference type="AlphaFoldDB" id="A0A8J6J0H4"/>
<dbReference type="Proteomes" id="UP000628736">
    <property type="component" value="Unassembled WGS sequence"/>
</dbReference>
<protein>
    <submittedName>
        <fullName evidence="2">Uncharacterized protein</fullName>
    </submittedName>
</protein>
<dbReference type="RefSeq" id="WP_186851891.1">
    <property type="nucleotide sequence ID" value="NZ_JACOPO010000001.1"/>
</dbReference>
<feature type="transmembrane region" description="Helical" evidence="1">
    <location>
        <begin position="31"/>
        <end position="52"/>
    </location>
</feature>
<keyword evidence="1" id="KW-1133">Transmembrane helix</keyword>
<gene>
    <name evidence="2" type="ORF">H8S11_01055</name>
</gene>
<proteinExistence type="predicted"/>
<comment type="caution">
    <text evidence="2">The sequence shown here is derived from an EMBL/GenBank/DDBJ whole genome shotgun (WGS) entry which is preliminary data.</text>
</comment>
<accession>A0A8J6J0H4</accession>
<sequence>MPIKPFNGLEAAICTIAMAVVGYLVGSLLAIPGAGAVVFAIATMGGFLLSAIHRNQ</sequence>
<organism evidence="2 3">
    <name type="scientific">Flintibacter hominis</name>
    <dbReference type="NCBI Taxonomy" id="2763048"/>
    <lineage>
        <taxon>Bacteria</taxon>
        <taxon>Bacillati</taxon>
        <taxon>Bacillota</taxon>
        <taxon>Clostridia</taxon>
        <taxon>Eubacteriales</taxon>
        <taxon>Flintibacter</taxon>
    </lineage>
</organism>
<evidence type="ECO:0000313" key="2">
    <source>
        <dbReference type="EMBL" id="MBC5721414.1"/>
    </source>
</evidence>